<comment type="caution">
    <text evidence="10">The sequence shown here is derived from an EMBL/GenBank/DDBJ whole genome shotgun (WGS) entry which is preliminary data.</text>
</comment>
<keyword evidence="8 9" id="KW-0975">Bacterial flagellum</keyword>
<keyword evidence="10" id="KW-0966">Cell projection</keyword>
<keyword evidence="5 9" id="KW-0812">Transmembrane</keyword>
<dbReference type="EMBL" id="QNZH01000031">
    <property type="protein sequence ID" value="RTZ92583.1"/>
    <property type="molecule type" value="Genomic_DNA"/>
</dbReference>
<evidence type="ECO:0000256" key="5">
    <source>
        <dbReference type="ARBA" id="ARBA00022692"/>
    </source>
</evidence>
<dbReference type="AlphaFoldDB" id="A0A432HA41"/>
<dbReference type="PANTHER" id="PTHR34040">
    <property type="entry name" value="FLAGELLAR BIOSYNTHETIC PROTEIN FLIQ"/>
    <property type="match status" value="1"/>
</dbReference>
<dbReference type="GO" id="GO:0009306">
    <property type="term" value="P:protein secretion"/>
    <property type="evidence" value="ECO:0007669"/>
    <property type="project" value="InterPro"/>
</dbReference>
<dbReference type="PANTHER" id="PTHR34040:SF2">
    <property type="entry name" value="FLAGELLAR BIOSYNTHETIC PROTEIN FLIQ"/>
    <property type="match status" value="1"/>
</dbReference>
<accession>A0A432HA41</accession>
<organism evidence="10 11">
    <name type="scientific">SAR324 cluster bacterium</name>
    <dbReference type="NCBI Taxonomy" id="2024889"/>
    <lineage>
        <taxon>Bacteria</taxon>
        <taxon>Deltaproteobacteria</taxon>
        <taxon>SAR324 cluster</taxon>
    </lineage>
</organism>
<dbReference type="PRINTS" id="PR00952">
    <property type="entry name" value="TYPE3IMQPROT"/>
</dbReference>
<comment type="similarity">
    <text evidence="2 9">Belongs to the FliQ/MopD/SpaQ family.</text>
</comment>
<evidence type="ECO:0000313" key="11">
    <source>
        <dbReference type="Proteomes" id="UP000288322"/>
    </source>
</evidence>
<evidence type="ECO:0000256" key="8">
    <source>
        <dbReference type="ARBA" id="ARBA00023143"/>
    </source>
</evidence>
<dbReference type="GO" id="GO:0044780">
    <property type="term" value="P:bacterial-type flagellum assembly"/>
    <property type="evidence" value="ECO:0007669"/>
    <property type="project" value="InterPro"/>
</dbReference>
<comment type="subcellular location">
    <subcellularLocation>
        <location evidence="1 9">Cell membrane</location>
        <topology evidence="1">Multi-pass membrane protein</topology>
    </subcellularLocation>
    <subcellularLocation>
        <location evidence="9">Bacterial flagellum basal body</location>
    </subcellularLocation>
</comment>
<gene>
    <name evidence="9 10" type="primary">fliQ</name>
    <name evidence="10" type="ORF">DSY93_01340</name>
</gene>
<dbReference type="InterPro" id="IPR002191">
    <property type="entry name" value="Bac_export_3"/>
</dbReference>
<reference evidence="10 11" key="1">
    <citation type="submission" date="2018-06" db="EMBL/GenBank/DDBJ databases">
        <title>Combined omics and stable isotope probing to characterize newly discovered Mariana Back-Arc vent microbial communities.</title>
        <authorList>
            <person name="Trembath-Reichert E."/>
            <person name="Huber J.A."/>
        </authorList>
    </citation>
    <scope>NUCLEOTIDE SEQUENCE [LARGE SCALE GENOMIC DNA]</scope>
    <source>
        <strain evidence="10">MAG 151</strain>
    </source>
</reference>
<keyword evidence="10" id="KW-0969">Cilium</keyword>
<dbReference type="Pfam" id="PF01313">
    <property type="entry name" value="Bac_export_3"/>
    <property type="match status" value="1"/>
</dbReference>
<name>A0A432HA41_9DELT</name>
<dbReference type="GO" id="GO:0005886">
    <property type="term" value="C:plasma membrane"/>
    <property type="evidence" value="ECO:0007669"/>
    <property type="project" value="UniProtKB-SubCell"/>
</dbReference>
<keyword evidence="10" id="KW-0282">Flagellum</keyword>
<keyword evidence="4 9" id="KW-1003">Cell membrane</keyword>
<dbReference type="PIRSF" id="PIRSF004669">
    <property type="entry name" value="FliQ"/>
    <property type="match status" value="1"/>
</dbReference>
<keyword evidence="6 9" id="KW-1133">Transmembrane helix</keyword>
<dbReference type="NCBIfam" id="TIGR01402">
    <property type="entry name" value="fliQ"/>
    <property type="match status" value="1"/>
</dbReference>
<evidence type="ECO:0000256" key="9">
    <source>
        <dbReference type="RuleBase" id="RU364090"/>
    </source>
</evidence>
<proteinExistence type="inferred from homology"/>
<feature type="transmembrane region" description="Helical" evidence="9">
    <location>
        <begin position="50"/>
        <end position="70"/>
    </location>
</feature>
<comment type="function">
    <text evidence="9">Role in flagellar biosynthesis.</text>
</comment>
<evidence type="ECO:0000256" key="6">
    <source>
        <dbReference type="ARBA" id="ARBA00022989"/>
    </source>
</evidence>
<dbReference type="Proteomes" id="UP000288322">
    <property type="component" value="Unassembled WGS sequence"/>
</dbReference>
<evidence type="ECO:0000256" key="3">
    <source>
        <dbReference type="ARBA" id="ARBA00021718"/>
    </source>
</evidence>
<evidence type="ECO:0000256" key="1">
    <source>
        <dbReference type="ARBA" id="ARBA00004651"/>
    </source>
</evidence>
<dbReference type="InterPro" id="IPR006305">
    <property type="entry name" value="FliQ"/>
</dbReference>
<sequence length="90" mass="9612">MTEALVVSIMIEAMRMATLLAAPMLIGALVVGLLVSIFQAVTQIQEQTLAIIPKMAAMMAVLAILFPWLLTQATSYMAGIFSNLPKFIGG</sequence>
<evidence type="ECO:0000256" key="2">
    <source>
        <dbReference type="ARBA" id="ARBA00006156"/>
    </source>
</evidence>
<protein>
    <recommendedName>
        <fullName evidence="3 9">Flagellar biosynthetic protein FliQ</fullName>
    </recommendedName>
</protein>
<keyword evidence="7 9" id="KW-0472">Membrane</keyword>
<evidence type="ECO:0000256" key="7">
    <source>
        <dbReference type="ARBA" id="ARBA00023136"/>
    </source>
</evidence>
<evidence type="ECO:0000256" key="4">
    <source>
        <dbReference type="ARBA" id="ARBA00022475"/>
    </source>
</evidence>
<dbReference type="GO" id="GO:0009425">
    <property type="term" value="C:bacterial-type flagellum basal body"/>
    <property type="evidence" value="ECO:0007669"/>
    <property type="project" value="UniProtKB-SubCell"/>
</dbReference>
<evidence type="ECO:0000313" key="10">
    <source>
        <dbReference type="EMBL" id="RTZ92583.1"/>
    </source>
</evidence>